<comment type="caution">
    <text evidence="2">The sequence shown here is derived from an EMBL/GenBank/DDBJ whole genome shotgun (WGS) entry which is preliminary data.</text>
</comment>
<accession>A0A9P1C3X5</accession>
<dbReference type="EMBL" id="CAMXCT010000876">
    <property type="protein sequence ID" value="CAI3984267.1"/>
    <property type="molecule type" value="Genomic_DNA"/>
</dbReference>
<evidence type="ECO:0000313" key="2">
    <source>
        <dbReference type="EMBL" id="CAI3984267.1"/>
    </source>
</evidence>
<proteinExistence type="predicted"/>
<dbReference type="Proteomes" id="UP001152797">
    <property type="component" value="Unassembled WGS sequence"/>
</dbReference>
<name>A0A9P1C3X5_9DINO</name>
<keyword evidence="1" id="KW-0732">Signal</keyword>
<evidence type="ECO:0000313" key="4">
    <source>
        <dbReference type="Proteomes" id="UP001152797"/>
    </source>
</evidence>
<reference evidence="2" key="1">
    <citation type="submission" date="2022-10" db="EMBL/GenBank/DDBJ databases">
        <authorList>
            <person name="Chen Y."/>
            <person name="Dougan E. K."/>
            <person name="Chan C."/>
            <person name="Rhodes N."/>
            <person name="Thang M."/>
        </authorList>
    </citation>
    <scope>NUCLEOTIDE SEQUENCE</scope>
</reference>
<organism evidence="2">
    <name type="scientific">Cladocopium goreaui</name>
    <dbReference type="NCBI Taxonomy" id="2562237"/>
    <lineage>
        <taxon>Eukaryota</taxon>
        <taxon>Sar</taxon>
        <taxon>Alveolata</taxon>
        <taxon>Dinophyceae</taxon>
        <taxon>Suessiales</taxon>
        <taxon>Symbiodiniaceae</taxon>
        <taxon>Cladocopium</taxon>
    </lineage>
</organism>
<evidence type="ECO:0000256" key="1">
    <source>
        <dbReference type="SAM" id="SignalP"/>
    </source>
</evidence>
<protein>
    <submittedName>
        <fullName evidence="2">Uncharacterized protein</fullName>
    </submittedName>
</protein>
<keyword evidence="4" id="KW-1185">Reference proteome</keyword>
<dbReference type="EMBL" id="CAMXCT020000876">
    <property type="protein sequence ID" value="CAL1137642.1"/>
    <property type="molecule type" value="Genomic_DNA"/>
</dbReference>
<dbReference type="AlphaFoldDB" id="A0A9P1C3X5"/>
<dbReference type="EMBL" id="CAMXCT030000876">
    <property type="protein sequence ID" value="CAL4771579.1"/>
    <property type="molecule type" value="Genomic_DNA"/>
</dbReference>
<feature type="signal peptide" evidence="1">
    <location>
        <begin position="1"/>
        <end position="24"/>
    </location>
</feature>
<evidence type="ECO:0000313" key="3">
    <source>
        <dbReference type="EMBL" id="CAL1137642.1"/>
    </source>
</evidence>
<feature type="chain" id="PRO_5043270091" evidence="1">
    <location>
        <begin position="25"/>
        <end position="245"/>
    </location>
</feature>
<sequence length="245" mass="27293">MALVQLPSSVVLFHLLDLLPLGAALLLCASAHFADISVDAFRTYVRTVQQELLAKLGPILDAGVNIPCMSFHHRPNVSFDLCLLEPDFKWVRPDGGYAEHRRNDIGDHRLWRLVVAGLRLVPQRPGAFERFLQQDDIACPLHAWLPVYNHDLGGAPEYDDAILWLNNLLFSCVWCPEIQTGPVHPAFSVGWTAIPAIGSYGSYFLMYAQWRNLGVVLTCFEAETPSGWPVPGGAMEGHVSTHRRT</sequence>
<reference evidence="3" key="2">
    <citation type="submission" date="2024-04" db="EMBL/GenBank/DDBJ databases">
        <authorList>
            <person name="Chen Y."/>
            <person name="Shah S."/>
            <person name="Dougan E. K."/>
            <person name="Thang M."/>
            <person name="Chan C."/>
        </authorList>
    </citation>
    <scope>NUCLEOTIDE SEQUENCE [LARGE SCALE GENOMIC DNA]</scope>
</reference>
<gene>
    <name evidence="2" type="ORF">C1SCF055_LOCUS11810</name>
</gene>